<protein>
    <recommendedName>
        <fullName evidence="4">SnoaL-like domain-containing protein</fullName>
    </recommendedName>
</protein>
<comment type="caution">
    <text evidence="2">The sequence shown here is derived from an EMBL/GenBank/DDBJ whole genome shotgun (WGS) entry which is preliminary data.</text>
</comment>
<evidence type="ECO:0000313" key="2">
    <source>
        <dbReference type="EMBL" id="ROW11796.1"/>
    </source>
</evidence>
<dbReference type="GO" id="GO:0030638">
    <property type="term" value="P:polyketide metabolic process"/>
    <property type="evidence" value="ECO:0007669"/>
    <property type="project" value="InterPro"/>
</dbReference>
<gene>
    <name evidence="2" type="ORF">VPNG_04972</name>
</gene>
<dbReference type="AlphaFoldDB" id="A0A423X768"/>
<dbReference type="InterPro" id="IPR032710">
    <property type="entry name" value="NTF2-like_dom_sf"/>
</dbReference>
<reference evidence="2 3" key="1">
    <citation type="submission" date="2015-09" db="EMBL/GenBank/DDBJ databases">
        <title>Host preference determinants of Valsa canker pathogens revealed by comparative genomics.</title>
        <authorList>
            <person name="Yin Z."/>
            <person name="Huang L."/>
        </authorList>
    </citation>
    <scope>NUCLEOTIDE SEQUENCE [LARGE SCALE GENOMIC DNA]</scope>
    <source>
        <strain evidence="2 3">SXYLt</strain>
    </source>
</reference>
<sequence>MLLPVNFITATVSRPYFNTSNLSTCLVGKHNAFLQFVAPIYPYTRRNLLDIVEMHPGVDSVLHALLGCKPEPPKHSSVNGQYDKEDVPIPSTILIQGVEYKLIDSTVDLLVRDPTSSRQAARILLTVRKTVDDVQDNNSSSTRSTTPSETEVEQPTIGFAAHMFCNTQAHITNIWTIINTEALHASPPTTALRASTVPTHPKPPAHAPRQTLQDRYHAYIAVINAGAAAMTSHLAEFCNPVVTHNGQVLSLRMYQRLMQDAQEAIPDMIFHVAELIVDEERQMLAARLEFTGTPVRTWAGVEPNGKGVDFSEQVFYWFEEGRICSVVSVVDMDAFRRSMMV</sequence>
<name>A0A423X768_9PEZI</name>
<dbReference type="InParanoid" id="A0A423X768"/>
<dbReference type="Proteomes" id="UP000285146">
    <property type="component" value="Unassembled WGS sequence"/>
</dbReference>
<evidence type="ECO:0000313" key="3">
    <source>
        <dbReference type="Proteomes" id="UP000285146"/>
    </source>
</evidence>
<dbReference type="InterPro" id="IPR009959">
    <property type="entry name" value="Cyclase_SnoaL-like"/>
</dbReference>
<organism evidence="2 3">
    <name type="scientific">Cytospora leucostoma</name>
    <dbReference type="NCBI Taxonomy" id="1230097"/>
    <lineage>
        <taxon>Eukaryota</taxon>
        <taxon>Fungi</taxon>
        <taxon>Dikarya</taxon>
        <taxon>Ascomycota</taxon>
        <taxon>Pezizomycotina</taxon>
        <taxon>Sordariomycetes</taxon>
        <taxon>Sordariomycetidae</taxon>
        <taxon>Diaporthales</taxon>
        <taxon>Cytosporaceae</taxon>
        <taxon>Cytospora</taxon>
    </lineage>
</organism>
<dbReference type="SUPFAM" id="SSF54427">
    <property type="entry name" value="NTF2-like"/>
    <property type="match status" value="1"/>
</dbReference>
<dbReference type="Gene3D" id="3.10.450.50">
    <property type="match status" value="1"/>
</dbReference>
<keyword evidence="3" id="KW-1185">Reference proteome</keyword>
<feature type="compositionally biased region" description="Low complexity" evidence="1">
    <location>
        <begin position="139"/>
        <end position="149"/>
    </location>
</feature>
<proteinExistence type="predicted"/>
<evidence type="ECO:0008006" key="4">
    <source>
        <dbReference type="Google" id="ProtNLM"/>
    </source>
</evidence>
<accession>A0A423X768</accession>
<evidence type="ECO:0000256" key="1">
    <source>
        <dbReference type="SAM" id="MobiDB-lite"/>
    </source>
</evidence>
<feature type="region of interest" description="Disordered" evidence="1">
    <location>
        <begin position="132"/>
        <end position="153"/>
    </location>
</feature>
<dbReference type="EMBL" id="LKEB01000025">
    <property type="protein sequence ID" value="ROW11796.1"/>
    <property type="molecule type" value="Genomic_DNA"/>
</dbReference>
<dbReference type="Pfam" id="PF07366">
    <property type="entry name" value="SnoaL"/>
    <property type="match status" value="1"/>
</dbReference>
<dbReference type="OrthoDB" id="2830113at2759"/>
<dbReference type="STRING" id="1230097.A0A423X768"/>